<proteinExistence type="predicted"/>
<protein>
    <submittedName>
        <fullName evidence="1">Uncharacterized protein</fullName>
    </submittedName>
</protein>
<dbReference type="EMBL" id="JBBJCI010000018">
    <property type="protein sequence ID" value="KAK7254777.1"/>
    <property type="molecule type" value="Genomic_DNA"/>
</dbReference>
<accession>A0ABR1GFP1</accession>
<sequence>MPESKEEEPPCARVSLSVSQEGGIMSSSKVVLQWNFELGRDAHTIALTASLKKKKREIEVDGELLCRGDGTAFRSDSVSRFSFQRHGHSFALEERLDLPKGAEAARRFRLSIDDVPFDVSGDGCVATLKGKRGSWPKQDAVSAMNGLHRDAESKDSESKCDEGKFDNTDLKISTDRAAESLSVDSIGMSLTRV</sequence>
<gene>
    <name evidence="1" type="ORF">SO694_00131054</name>
</gene>
<keyword evidence="2" id="KW-1185">Reference proteome</keyword>
<reference evidence="1 2" key="1">
    <citation type="submission" date="2024-03" db="EMBL/GenBank/DDBJ databases">
        <title>Aureococcus anophagefferens CCMP1851 and Kratosvirus quantuckense: Draft genome of a second virus-susceptible host strain in the model system.</title>
        <authorList>
            <person name="Chase E."/>
            <person name="Truchon A.R."/>
            <person name="Schepens W."/>
            <person name="Wilhelm S.W."/>
        </authorList>
    </citation>
    <scope>NUCLEOTIDE SEQUENCE [LARGE SCALE GENOMIC DNA]</scope>
    <source>
        <strain evidence="1 2">CCMP1851</strain>
    </source>
</reference>
<dbReference type="KEGG" id="aaf:AURANDRAFT_65583"/>
<organism evidence="1 2">
    <name type="scientific">Aureococcus anophagefferens</name>
    <name type="common">Harmful bloom alga</name>
    <dbReference type="NCBI Taxonomy" id="44056"/>
    <lineage>
        <taxon>Eukaryota</taxon>
        <taxon>Sar</taxon>
        <taxon>Stramenopiles</taxon>
        <taxon>Ochrophyta</taxon>
        <taxon>Pelagophyceae</taxon>
        <taxon>Pelagomonadales</taxon>
        <taxon>Pelagomonadaceae</taxon>
        <taxon>Aureococcus</taxon>
    </lineage>
</organism>
<name>A0ABR1GFP1_AURAN</name>
<dbReference type="Proteomes" id="UP001363151">
    <property type="component" value="Unassembled WGS sequence"/>
</dbReference>
<comment type="caution">
    <text evidence="1">The sequence shown here is derived from an EMBL/GenBank/DDBJ whole genome shotgun (WGS) entry which is preliminary data.</text>
</comment>
<evidence type="ECO:0000313" key="2">
    <source>
        <dbReference type="Proteomes" id="UP001363151"/>
    </source>
</evidence>
<evidence type="ECO:0000313" key="1">
    <source>
        <dbReference type="EMBL" id="KAK7254777.1"/>
    </source>
</evidence>